<reference evidence="3 4" key="1">
    <citation type="submission" date="2015-04" db="EMBL/GenBank/DDBJ databases">
        <authorList>
            <person name="Syromyatnikov M.Y."/>
            <person name="Popov V.N."/>
        </authorList>
    </citation>
    <scope>NUCLEOTIDE SEQUENCE [LARGE SCALE GENOMIC DNA]</scope>
</reference>
<dbReference type="InterPro" id="IPR004145">
    <property type="entry name" value="DUF243"/>
</dbReference>
<protein>
    <submittedName>
        <fullName evidence="3">CLUMA_CG018192, isoform A</fullName>
    </submittedName>
</protein>
<evidence type="ECO:0000313" key="3">
    <source>
        <dbReference type="EMBL" id="CRL05255.1"/>
    </source>
</evidence>
<dbReference type="GO" id="GO:0008010">
    <property type="term" value="F:structural constituent of chitin-based larval cuticle"/>
    <property type="evidence" value="ECO:0007669"/>
    <property type="project" value="TreeGrafter"/>
</dbReference>
<organism evidence="3 4">
    <name type="scientific">Clunio marinus</name>
    <dbReference type="NCBI Taxonomy" id="568069"/>
    <lineage>
        <taxon>Eukaryota</taxon>
        <taxon>Metazoa</taxon>
        <taxon>Ecdysozoa</taxon>
        <taxon>Arthropoda</taxon>
        <taxon>Hexapoda</taxon>
        <taxon>Insecta</taxon>
        <taxon>Pterygota</taxon>
        <taxon>Neoptera</taxon>
        <taxon>Endopterygota</taxon>
        <taxon>Diptera</taxon>
        <taxon>Nematocera</taxon>
        <taxon>Chironomoidea</taxon>
        <taxon>Chironomidae</taxon>
        <taxon>Clunio</taxon>
    </lineage>
</organism>
<evidence type="ECO:0000259" key="2">
    <source>
        <dbReference type="SMART" id="SM00690"/>
    </source>
</evidence>
<dbReference type="Proteomes" id="UP000183832">
    <property type="component" value="Unassembled WGS sequence"/>
</dbReference>
<feature type="region of interest" description="Disordered" evidence="1">
    <location>
        <begin position="185"/>
        <end position="207"/>
    </location>
</feature>
<evidence type="ECO:0000313" key="4">
    <source>
        <dbReference type="Proteomes" id="UP000183832"/>
    </source>
</evidence>
<dbReference type="OrthoDB" id="6376010at2759"/>
<gene>
    <name evidence="3" type="primary">putative GI21267</name>
    <name evidence="3" type="ORF">CLUMA_CG018192</name>
</gene>
<evidence type="ECO:0000256" key="1">
    <source>
        <dbReference type="SAM" id="MobiDB-lite"/>
    </source>
</evidence>
<dbReference type="Pfam" id="PF03103">
    <property type="entry name" value="DUF243"/>
    <property type="match status" value="1"/>
</dbReference>
<feature type="region of interest" description="Disordered" evidence="1">
    <location>
        <begin position="21"/>
        <end position="83"/>
    </location>
</feature>
<feature type="region of interest" description="Disordered" evidence="1">
    <location>
        <begin position="154"/>
        <end position="173"/>
    </location>
</feature>
<accession>A0A1J1IYM4</accession>
<dbReference type="GO" id="GO:0040003">
    <property type="term" value="P:chitin-based cuticle development"/>
    <property type="evidence" value="ECO:0007669"/>
    <property type="project" value="TreeGrafter"/>
</dbReference>
<name>A0A1J1IYM4_9DIPT</name>
<dbReference type="EMBL" id="CVRI01000064">
    <property type="protein sequence ID" value="CRL05255.1"/>
    <property type="molecule type" value="Genomic_DNA"/>
</dbReference>
<dbReference type="STRING" id="568069.A0A1J1IYM4"/>
<feature type="domain" description="DUF243" evidence="2">
    <location>
        <begin position="83"/>
        <end position="182"/>
    </location>
</feature>
<dbReference type="PANTHER" id="PTHR31927">
    <property type="entry name" value="FI07246P-RELATED-RELATED"/>
    <property type="match status" value="1"/>
</dbReference>
<keyword evidence="4" id="KW-1185">Reference proteome</keyword>
<dbReference type="PANTHER" id="PTHR31927:SF13">
    <property type="entry name" value="TWEEDLEBETA"/>
    <property type="match status" value="1"/>
</dbReference>
<sequence>MSSVMLILNRTLNSIMLKEIPFLTRPEPPRSRYSVPQAPPSRQQLPRQNYGPPTPSDSYGPPTQGYGPPSTPSSSYGPPSDQQTITKNVYVHLPPEDIDDYQPPKVIQSTLPQKHYKLIFIKAPEPPKPQSPIIPPQPQDEHKTLVYVLVKKPDPQPDIVLPSPDPTPPAKPEVYFIKYKKEDKPVYGLPKPDYGPPPSSEYGSPSL</sequence>
<dbReference type="AlphaFoldDB" id="A0A1J1IYM4"/>
<dbReference type="GO" id="GO:0062129">
    <property type="term" value="C:chitin-based extracellular matrix"/>
    <property type="evidence" value="ECO:0007669"/>
    <property type="project" value="TreeGrafter"/>
</dbReference>
<feature type="compositionally biased region" description="Low complexity" evidence="1">
    <location>
        <begin position="58"/>
        <end position="80"/>
    </location>
</feature>
<dbReference type="SMART" id="SM00690">
    <property type="entry name" value="DM5"/>
    <property type="match status" value="1"/>
</dbReference>
<proteinExistence type="predicted"/>